<dbReference type="InterPro" id="IPR022398">
    <property type="entry name" value="Peptidase_S8_His-AS"/>
</dbReference>
<dbReference type="PRINTS" id="PR00723">
    <property type="entry name" value="SUBTILISIN"/>
</dbReference>
<dbReference type="PANTHER" id="PTHR43806">
    <property type="entry name" value="PEPTIDASE S8"/>
    <property type="match status" value="1"/>
</dbReference>
<keyword evidence="5" id="KW-0472">Membrane</keyword>
<protein>
    <submittedName>
        <fullName evidence="8">Uncharacterized protein</fullName>
    </submittedName>
</protein>
<dbReference type="InterPro" id="IPR054399">
    <property type="entry name" value="Fervidolysin-like_N_prodom"/>
</dbReference>
<dbReference type="InterPro" id="IPR000209">
    <property type="entry name" value="Peptidase_S8/S53_dom"/>
</dbReference>
<comment type="similarity">
    <text evidence="1">Belongs to the peptidase S8 family.</text>
</comment>
<evidence type="ECO:0000256" key="4">
    <source>
        <dbReference type="ARBA" id="ARBA00022825"/>
    </source>
</evidence>
<dbReference type="InterPro" id="IPR050131">
    <property type="entry name" value="Peptidase_S8_subtilisin-like"/>
</dbReference>
<evidence type="ECO:0000259" key="7">
    <source>
        <dbReference type="Pfam" id="PF22148"/>
    </source>
</evidence>
<evidence type="ECO:0000259" key="6">
    <source>
        <dbReference type="Pfam" id="PF00082"/>
    </source>
</evidence>
<organism evidence="8">
    <name type="scientific">marine sediment metagenome</name>
    <dbReference type="NCBI Taxonomy" id="412755"/>
    <lineage>
        <taxon>unclassified sequences</taxon>
        <taxon>metagenomes</taxon>
        <taxon>ecological metagenomes</taxon>
    </lineage>
</organism>
<keyword evidence="3" id="KW-0378">Hydrolase</keyword>
<reference evidence="8" key="1">
    <citation type="journal article" date="2014" name="Front. Microbiol.">
        <title>High frequency of phylogenetically diverse reductive dehalogenase-homologous genes in deep subseafloor sedimentary metagenomes.</title>
        <authorList>
            <person name="Kawai M."/>
            <person name="Futagami T."/>
            <person name="Toyoda A."/>
            <person name="Takaki Y."/>
            <person name="Nishi S."/>
            <person name="Hori S."/>
            <person name="Arai W."/>
            <person name="Tsubouchi T."/>
            <person name="Morono Y."/>
            <person name="Uchiyama I."/>
            <person name="Ito T."/>
            <person name="Fujiyama A."/>
            <person name="Inagaki F."/>
            <person name="Takami H."/>
        </authorList>
    </citation>
    <scope>NUCLEOTIDE SEQUENCE</scope>
    <source>
        <strain evidence="8">Expedition CK06-06</strain>
    </source>
</reference>
<dbReference type="PROSITE" id="PS00137">
    <property type="entry name" value="SUBTILASE_HIS"/>
    <property type="match status" value="1"/>
</dbReference>
<dbReference type="PANTHER" id="PTHR43806:SF11">
    <property type="entry name" value="CEREVISIN-RELATED"/>
    <property type="match status" value="1"/>
</dbReference>
<comment type="caution">
    <text evidence="8">The sequence shown here is derived from an EMBL/GenBank/DDBJ whole genome shotgun (WGS) entry which is preliminary data.</text>
</comment>
<evidence type="ECO:0000313" key="8">
    <source>
        <dbReference type="EMBL" id="GAF84808.1"/>
    </source>
</evidence>
<keyword evidence="4" id="KW-0720">Serine protease</keyword>
<evidence type="ECO:0000256" key="1">
    <source>
        <dbReference type="ARBA" id="ARBA00011073"/>
    </source>
</evidence>
<dbReference type="Pfam" id="PF00082">
    <property type="entry name" value="Peptidase_S8"/>
    <property type="match status" value="1"/>
</dbReference>
<dbReference type="AlphaFoldDB" id="X0SUD9"/>
<evidence type="ECO:0000256" key="2">
    <source>
        <dbReference type="ARBA" id="ARBA00022670"/>
    </source>
</evidence>
<dbReference type="EMBL" id="BARS01002388">
    <property type="protein sequence ID" value="GAF84808.1"/>
    <property type="molecule type" value="Genomic_DNA"/>
</dbReference>
<dbReference type="Pfam" id="PF22148">
    <property type="entry name" value="Fervidolysin_NPro-like"/>
    <property type="match status" value="1"/>
</dbReference>
<gene>
    <name evidence="8" type="ORF">S01H1_04528</name>
</gene>
<name>X0SUD9_9ZZZZ</name>
<keyword evidence="5" id="KW-0812">Transmembrane</keyword>
<dbReference type="InterPro" id="IPR015500">
    <property type="entry name" value="Peptidase_S8_subtilisin-rel"/>
</dbReference>
<feature type="domain" description="Peptidase S8/S53" evidence="6">
    <location>
        <begin position="272"/>
        <end position="406"/>
    </location>
</feature>
<evidence type="ECO:0000256" key="5">
    <source>
        <dbReference type="SAM" id="Phobius"/>
    </source>
</evidence>
<keyword evidence="2" id="KW-0645">Protease</keyword>
<feature type="non-terminal residue" evidence="8">
    <location>
        <position position="406"/>
    </location>
</feature>
<dbReference type="PROSITE" id="PS51892">
    <property type="entry name" value="SUBTILASE"/>
    <property type="match status" value="1"/>
</dbReference>
<accession>X0SUD9</accession>
<proteinExistence type="inferred from homology"/>
<dbReference type="Gene3D" id="3.40.50.200">
    <property type="entry name" value="Peptidase S8/S53 domain"/>
    <property type="match status" value="1"/>
</dbReference>
<keyword evidence="5" id="KW-1133">Transmembrane helix</keyword>
<dbReference type="GO" id="GO:0006508">
    <property type="term" value="P:proteolysis"/>
    <property type="evidence" value="ECO:0007669"/>
    <property type="project" value="UniProtKB-KW"/>
</dbReference>
<evidence type="ECO:0000256" key="3">
    <source>
        <dbReference type="ARBA" id="ARBA00022801"/>
    </source>
</evidence>
<sequence>MKITKSINVTAFILFFCVFYAGFFGTIMGQESETDYYFVDGKKIVLKLSQNYSALKLKPGTSVAEIKSFRADIDSAGVGIVEDVPVLQKYNIVLVRIKEGIAPSSFRASTESFSKKKEVESENPVYGVGGIDQALVNEFIVQFKSEASEEKIAQSIKNKNAEVVKKDEKIKNRYILKFTGKSAKEALAISNEYYQDPLVKFIEPNFILIYPKRPKMKKKDIGRAGPSPEAVPIDPWFSKQWYLNNTGSVGVADADIDAPEAWDIHKGSTTKIVAIIDEGVDTEHEDLKDKIVTPYDATDGDNNQEPISWNGHGTSCAGIAAAITNNDTGIAAIGWEVKIMPVRIAYSAYENGPWITSVSIIADGITTAVNRGAHVLSNSWGGGTPFSTITEAIDYAIANNRIVVFA</sequence>
<dbReference type="GO" id="GO:0004252">
    <property type="term" value="F:serine-type endopeptidase activity"/>
    <property type="evidence" value="ECO:0007669"/>
    <property type="project" value="InterPro"/>
</dbReference>
<dbReference type="SUPFAM" id="SSF52743">
    <property type="entry name" value="Subtilisin-like"/>
    <property type="match status" value="1"/>
</dbReference>
<feature type="transmembrane region" description="Helical" evidence="5">
    <location>
        <begin position="7"/>
        <end position="28"/>
    </location>
</feature>
<feature type="domain" description="Fervidolysin-like N-terminal prodomain" evidence="7">
    <location>
        <begin position="137"/>
        <end position="205"/>
    </location>
</feature>
<dbReference type="InterPro" id="IPR036852">
    <property type="entry name" value="Peptidase_S8/S53_dom_sf"/>
</dbReference>